<evidence type="ECO:0000256" key="5">
    <source>
        <dbReference type="ARBA" id="ARBA00010617"/>
    </source>
</evidence>
<keyword evidence="8" id="KW-0256">Endoplasmic reticulum</keyword>
<keyword evidence="11 14" id="KW-0408">Iron</keyword>
<comment type="caution">
    <text evidence="16">The sequence shown here is derived from an EMBL/GenBank/DDBJ whole genome shotgun (WGS) entry which is preliminary data.</text>
</comment>
<gene>
    <name evidence="16" type="ORF">Zmor_014580</name>
</gene>
<organism evidence="16 17">
    <name type="scientific">Zophobas morio</name>
    <dbReference type="NCBI Taxonomy" id="2755281"/>
    <lineage>
        <taxon>Eukaryota</taxon>
        <taxon>Metazoa</taxon>
        <taxon>Ecdysozoa</taxon>
        <taxon>Arthropoda</taxon>
        <taxon>Hexapoda</taxon>
        <taxon>Insecta</taxon>
        <taxon>Pterygota</taxon>
        <taxon>Neoptera</taxon>
        <taxon>Endopterygota</taxon>
        <taxon>Coleoptera</taxon>
        <taxon>Polyphaga</taxon>
        <taxon>Cucujiformia</taxon>
        <taxon>Tenebrionidae</taxon>
        <taxon>Zophobas</taxon>
    </lineage>
</organism>
<dbReference type="PANTHER" id="PTHR24291:SF189">
    <property type="entry name" value="CYTOCHROME P450 4C3-RELATED"/>
    <property type="match status" value="1"/>
</dbReference>
<evidence type="ECO:0008006" key="18">
    <source>
        <dbReference type="Google" id="ProtNLM"/>
    </source>
</evidence>
<dbReference type="Proteomes" id="UP001168821">
    <property type="component" value="Unassembled WGS sequence"/>
</dbReference>
<evidence type="ECO:0000256" key="6">
    <source>
        <dbReference type="ARBA" id="ARBA00022617"/>
    </source>
</evidence>
<evidence type="ECO:0000256" key="4">
    <source>
        <dbReference type="ARBA" id="ARBA00004406"/>
    </source>
</evidence>
<dbReference type="InterPro" id="IPR001128">
    <property type="entry name" value="Cyt_P450"/>
</dbReference>
<dbReference type="InterPro" id="IPR017972">
    <property type="entry name" value="Cyt_P450_CS"/>
</dbReference>
<dbReference type="PRINTS" id="PR00385">
    <property type="entry name" value="P450"/>
</dbReference>
<keyword evidence="6 14" id="KW-0349">Heme</keyword>
<feature type="binding site" description="axial binding residue" evidence="14">
    <location>
        <position position="432"/>
    </location>
    <ligand>
        <name>heme</name>
        <dbReference type="ChEBI" id="CHEBI:30413"/>
    </ligand>
    <ligandPart>
        <name>Fe</name>
        <dbReference type="ChEBI" id="CHEBI:18248"/>
    </ligandPart>
</feature>
<protein>
    <recommendedName>
        <fullName evidence="18">Cytochrome P450</fullName>
    </recommendedName>
</protein>
<keyword evidence="17" id="KW-1185">Reference proteome</keyword>
<keyword evidence="12 15" id="KW-0503">Monooxygenase</keyword>
<dbReference type="PROSITE" id="PS00086">
    <property type="entry name" value="CYTOCHROME_P450"/>
    <property type="match status" value="1"/>
</dbReference>
<keyword evidence="10 15" id="KW-0560">Oxidoreductase</keyword>
<dbReference type="GO" id="GO:0005506">
    <property type="term" value="F:iron ion binding"/>
    <property type="evidence" value="ECO:0007669"/>
    <property type="project" value="InterPro"/>
</dbReference>
<evidence type="ECO:0000313" key="16">
    <source>
        <dbReference type="EMBL" id="KAJ3655449.1"/>
    </source>
</evidence>
<evidence type="ECO:0000256" key="3">
    <source>
        <dbReference type="ARBA" id="ARBA00004174"/>
    </source>
</evidence>
<dbReference type="InterPro" id="IPR050196">
    <property type="entry name" value="Cytochrome_P450_Monoox"/>
</dbReference>
<dbReference type="CDD" id="cd20628">
    <property type="entry name" value="CYP4"/>
    <property type="match status" value="1"/>
</dbReference>
<comment type="function">
    <text evidence="2">May be involved in the metabolism of insect hormones and in the breakdown of synthetic insecticides.</text>
</comment>
<accession>A0AA38MGZ0</accession>
<comment type="cofactor">
    <cofactor evidence="1 14">
        <name>heme</name>
        <dbReference type="ChEBI" id="CHEBI:30413"/>
    </cofactor>
</comment>
<dbReference type="AlphaFoldDB" id="A0AA38MGZ0"/>
<dbReference type="GO" id="GO:0004497">
    <property type="term" value="F:monooxygenase activity"/>
    <property type="evidence" value="ECO:0007669"/>
    <property type="project" value="UniProtKB-KW"/>
</dbReference>
<evidence type="ECO:0000256" key="12">
    <source>
        <dbReference type="ARBA" id="ARBA00023033"/>
    </source>
</evidence>
<evidence type="ECO:0000256" key="15">
    <source>
        <dbReference type="RuleBase" id="RU000461"/>
    </source>
</evidence>
<comment type="subcellular location">
    <subcellularLocation>
        <location evidence="4">Endoplasmic reticulum membrane</location>
        <topology evidence="4">Peripheral membrane protein</topology>
    </subcellularLocation>
    <subcellularLocation>
        <location evidence="3">Microsome membrane</location>
        <topology evidence="3">Peripheral membrane protein</topology>
    </subcellularLocation>
</comment>
<evidence type="ECO:0000256" key="11">
    <source>
        <dbReference type="ARBA" id="ARBA00023004"/>
    </source>
</evidence>
<keyword evidence="13" id="KW-0472">Membrane</keyword>
<dbReference type="InterPro" id="IPR002401">
    <property type="entry name" value="Cyt_P450_E_grp-I"/>
</dbReference>
<dbReference type="Pfam" id="PF00067">
    <property type="entry name" value="p450"/>
    <property type="match status" value="1"/>
</dbReference>
<sequence>MVPAWIFLAASLLLMKYLWSRRWVYYYTWKIAGPVSFPIIGSTHLLLREGYDGFLKTFTSVCKTQPAVFKLWLGGHLLIVTSQPEDIEIFLTKYLKKGTFYEFGKELMGDSLINLPVEQWKVNRKIINQSFNSKILNSFVPSFVKYANRLVEDLSKLCDGKSTDILPEVFKCTLDAAIENLTDVDASLIKGQEKFIANIIRMEDLLMFRMYRFWLHMNWVWKRTAEGKENSKLSKETTEFIKQIINRKKMELQKNTYNDDIKRKQFLNHLFNISDETSLSEHAITDETKTMLIASSETTAITISMVLLVLAIRSDVQNKIYKELTTLLNGKDRDVTLEDLNKMLYLECTIKETMRFFPTVPAYVRTVDENVKLDSYTVPAGSTFLIAAVHMNKREDIWSDPLTFNPDRFLSQNDTLRHKCAYVPFSYGPRNCIGLNYAMLSMKAILATLLKNYMFYPVGYKSFEDIEFSYSVVAKVRNGYNIRLTHVDKQ</sequence>
<dbReference type="EMBL" id="JALNTZ010000004">
    <property type="protein sequence ID" value="KAJ3655449.1"/>
    <property type="molecule type" value="Genomic_DNA"/>
</dbReference>
<evidence type="ECO:0000256" key="7">
    <source>
        <dbReference type="ARBA" id="ARBA00022723"/>
    </source>
</evidence>
<reference evidence="16" key="1">
    <citation type="journal article" date="2023" name="G3 (Bethesda)">
        <title>Whole genome assemblies of Zophobas morio and Tenebrio molitor.</title>
        <authorList>
            <person name="Kaur S."/>
            <person name="Stinson S.A."/>
            <person name="diCenzo G.C."/>
        </authorList>
    </citation>
    <scope>NUCLEOTIDE SEQUENCE</scope>
    <source>
        <strain evidence="16">QUZm001</strain>
    </source>
</reference>
<dbReference type="Gene3D" id="1.10.630.10">
    <property type="entry name" value="Cytochrome P450"/>
    <property type="match status" value="1"/>
</dbReference>
<evidence type="ECO:0000256" key="8">
    <source>
        <dbReference type="ARBA" id="ARBA00022824"/>
    </source>
</evidence>
<evidence type="ECO:0000256" key="14">
    <source>
        <dbReference type="PIRSR" id="PIRSR602401-1"/>
    </source>
</evidence>
<keyword evidence="7 14" id="KW-0479">Metal-binding</keyword>
<dbReference type="PANTHER" id="PTHR24291">
    <property type="entry name" value="CYTOCHROME P450 FAMILY 4"/>
    <property type="match status" value="1"/>
</dbReference>
<evidence type="ECO:0000256" key="13">
    <source>
        <dbReference type="ARBA" id="ARBA00023136"/>
    </source>
</evidence>
<proteinExistence type="inferred from homology"/>
<evidence type="ECO:0000256" key="9">
    <source>
        <dbReference type="ARBA" id="ARBA00022848"/>
    </source>
</evidence>
<keyword evidence="9" id="KW-0492">Microsome</keyword>
<dbReference type="GO" id="GO:0020037">
    <property type="term" value="F:heme binding"/>
    <property type="evidence" value="ECO:0007669"/>
    <property type="project" value="InterPro"/>
</dbReference>
<dbReference type="GO" id="GO:0016705">
    <property type="term" value="F:oxidoreductase activity, acting on paired donors, with incorporation or reduction of molecular oxygen"/>
    <property type="evidence" value="ECO:0007669"/>
    <property type="project" value="InterPro"/>
</dbReference>
<dbReference type="PRINTS" id="PR00463">
    <property type="entry name" value="EP450I"/>
</dbReference>
<dbReference type="InterPro" id="IPR036396">
    <property type="entry name" value="Cyt_P450_sf"/>
</dbReference>
<dbReference type="GO" id="GO:0005789">
    <property type="term" value="C:endoplasmic reticulum membrane"/>
    <property type="evidence" value="ECO:0007669"/>
    <property type="project" value="UniProtKB-SubCell"/>
</dbReference>
<dbReference type="SUPFAM" id="SSF48264">
    <property type="entry name" value="Cytochrome P450"/>
    <property type="match status" value="1"/>
</dbReference>
<comment type="similarity">
    <text evidence="5 15">Belongs to the cytochrome P450 family.</text>
</comment>
<evidence type="ECO:0000256" key="2">
    <source>
        <dbReference type="ARBA" id="ARBA00003690"/>
    </source>
</evidence>
<evidence type="ECO:0000256" key="10">
    <source>
        <dbReference type="ARBA" id="ARBA00023002"/>
    </source>
</evidence>
<evidence type="ECO:0000313" key="17">
    <source>
        <dbReference type="Proteomes" id="UP001168821"/>
    </source>
</evidence>
<evidence type="ECO:0000256" key="1">
    <source>
        <dbReference type="ARBA" id="ARBA00001971"/>
    </source>
</evidence>
<name>A0AA38MGZ0_9CUCU</name>